<name>A0A4V2MJN9_9SPHI</name>
<accession>A0A4V2MJN9</accession>
<organism evidence="1 2">
    <name type="scientific">Pedobacter hiemivivus</name>
    <dbReference type="NCBI Taxonomy" id="2530454"/>
    <lineage>
        <taxon>Bacteria</taxon>
        <taxon>Pseudomonadati</taxon>
        <taxon>Bacteroidota</taxon>
        <taxon>Sphingobacteriia</taxon>
        <taxon>Sphingobacteriales</taxon>
        <taxon>Sphingobacteriaceae</taxon>
        <taxon>Pedobacter</taxon>
    </lineage>
</organism>
<evidence type="ECO:0000313" key="1">
    <source>
        <dbReference type="EMBL" id="TCC94986.1"/>
    </source>
</evidence>
<dbReference type="Proteomes" id="UP000291117">
    <property type="component" value="Unassembled WGS sequence"/>
</dbReference>
<keyword evidence="2" id="KW-1185">Reference proteome</keyword>
<proteinExistence type="predicted"/>
<dbReference type="OrthoDB" id="710556at2"/>
<reference evidence="1 2" key="1">
    <citation type="submission" date="2019-02" db="EMBL/GenBank/DDBJ databases">
        <title>Pedobacter sp. RP-3-8 sp. nov., isolated from Arctic soil.</title>
        <authorList>
            <person name="Dahal R.H."/>
        </authorList>
    </citation>
    <scope>NUCLEOTIDE SEQUENCE [LARGE SCALE GENOMIC DNA]</scope>
    <source>
        <strain evidence="1 2">RP-3-8</strain>
    </source>
</reference>
<evidence type="ECO:0000313" key="2">
    <source>
        <dbReference type="Proteomes" id="UP000291117"/>
    </source>
</evidence>
<dbReference type="EMBL" id="SJSM01000010">
    <property type="protein sequence ID" value="TCC94986.1"/>
    <property type="molecule type" value="Genomic_DNA"/>
</dbReference>
<protein>
    <submittedName>
        <fullName evidence="1">Uncharacterized protein</fullName>
    </submittedName>
</protein>
<dbReference type="AlphaFoldDB" id="A0A4V2MJN9"/>
<comment type="caution">
    <text evidence="1">The sequence shown here is derived from an EMBL/GenBank/DDBJ whole genome shotgun (WGS) entry which is preliminary data.</text>
</comment>
<sequence>MEDLTGTLVLVHPELTTDPAKRQGQIGMITSADLNNNVIRVGFGNTPVALYATEALLVLRPHNDLYRDLLTDVKQMEVQDFKTLLRVSMLLENGSPNQLKEALEMVIANKQTLEYGTVSLQDKMALVMEKEIEVQQQVGIGR</sequence>
<dbReference type="RefSeq" id="WP_131610134.1">
    <property type="nucleotide sequence ID" value="NZ_SJSM01000010.1"/>
</dbReference>
<gene>
    <name evidence="1" type="ORF">EZ444_15870</name>
</gene>